<keyword evidence="3" id="KW-0347">Helicase</keyword>
<dbReference type="SUPFAM" id="SSF52540">
    <property type="entry name" value="P-loop containing nucleoside triphosphate hydrolases"/>
    <property type="match status" value="1"/>
</dbReference>
<name>A0ABZ2GI10_9BURK</name>
<evidence type="ECO:0000256" key="4">
    <source>
        <dbReference type="ARBA" id="ARBA00022840"/>
    </source>
</evidence>
<dbReference type="InterPro" id="IPR000212">
    <property type="entry name" value="DNA_helicase_UvrD/REP"/>
</dbReference>
<dbReference type="PANTHER" id="PTHR11070:SF63">
    <property type="entry name" value="DNA HELICASE IV"/>
    <property type="match status" value="1"/>
</dbReference>
<dbReference type="Gene3D" id="3.40.50.300">
    <property type="entry name" value="P-loop containing nucleotide triphosphate hydrolases"/>
    <property type="match status" value="2"/>
</dbReference>
<evidence type="ECO:0000313" key="6">
    <source>
        <dbReference type="EMBL" id="WWO44989.1"/>
    </source>
</evidence>
<dbReference type="Pfam" id="PF13245">
    <property type="entry name" value="AAA_19"/>
    <property type="match status" value="1"/>
</dbReference>
<dbReference type="InterPro" id="IPR027417">
    <property type="entry name" value="P-loop_NTPase"/>
</dbReference>
<sequence>MPNPAIVAAEESLNAIFECIDQRQSFLLEAGAGSGKTYSLVKALRYVTGNQGREFARRNAKVACITFTNVASDEIKSRIDGHPSVVTSTIHAFCWSLIKDFQPNLRAELPNLPKWKERLDEGGDVAGRPIEYDLGYPSAAPEDSMVSLGHNDVLALIVKLMRLPKFRRIFAARYPVLFIDEYQDTDKEFVESLLEHFVGKADSPLIGFFGDHWQKIYAEGTGGIKNTDLITVPQKSNFRSVETVVNVLNRMRPGLPQSCSEPGSAGIAVAFHTNGWKGVRRDGKGGGHWTNDLPSDVAHEHLEALRLRLEGEGWDFSAEKTKILMLTHSVLATEQGYDQLAKVYSRNESFLKKEDAHVKFLLDTVEPVCSAYDKKKFGEMFAALDARTPNIRSFTEKAAWVKDMATLLNFRENGTVGDVMDHLMTTRRPRIPDAVERRERDLQKWDAEPGEEEPKLIGRVRSLRSVPYKQVSALARFVDDSTPFSTKHGVKGAEFENVLVVAGRGWSQYNFNELLETFDVPADEAKFQRNRNLFYVACSRPKKRLAVLFTQHLSEASLGRLGKWFGEENVHAFAP</sequence>
<dbReference type="Pfam" id="PF13361">
    <property type="entry name" value="UvrD_C"/>
    <property type="match status" value="1"/>
</dbReference>
<keyword evidence="7" id="KW-1185">Reference proteome</keyword>
<dbReference type="PANTHER" id="PTHR11070">
    <property type="entry name" value="UVRD / RECB / PCRA DNA HELICASE FAMILY MEMBER"/>
    <property type="match status" value="1"/>
</dbReference>
<evidence type="ECO:0000256" key="3">
    <source>
        <dbReference type="ARBA" id="ARBA00022806"/>
    </source>
</evidence>
<dbReference type="Proteomes" id="UP001373909">
    <property type="component" value="Chromosome"/>
</dbReference>
<proteinExistence type="predicted"/>
<dbReference type="RefSeq" id="WP_338679208.1">
    <property type="nucleotide sequence ID" value="NZ_CP142523.1"/>
</dbReference>
<evidence type="ECO:0000313" key="7">
    <source>
        <dbReference type="Proteomes" id="UP001373909"/>
    </source>
</evidence>
<keyword evidence="2" id="KW-0378">Hydrolase</keyword>
<dbReference type="InterPro" id="IPR014017">
    <property type="entry name" value="DNA_helicase_UvrD-like_C"/>
</dbReference>
<feature type="domain" description="UvrD-like helicase C-terminal" evidence="5">
    <location>
        <begin position="480"/>
        <end position="550"/>
    </location>
</feature>
<keyword evidence="4" id="KW-0067">ATP-binding</keyword>
<accession>A0ABZ2GI10</accession>
<dbReference type="EMBL" id="CP142523">
    <property type="protein sequence ID" value="WWO44989.1"/>
    <property type="molecule type" value="Genomic_DNA"/>
</dbReference>
<evidence type="ECO:0000259" key="5">
    <source>
        <dbReference type="Pfam" id="PF13361"/>
    </source>
</evidence>
<reference evidence="6 7" key="1">
    <citation type="submission" date="2024-01" db="EMBL/GenBank/DDBJ databases">
        <title>Draft genome sequences of nine bacterial species from freshwater ponds near Washington, DC.</title>
        <authorList>
            <person name="Pavloudi C."/>
            <person name="Oliver L."/>
            <person name="Slattery K."/>
            <person name="Lissner G."/>
            <person name="Saw J.H."/>
        </authorList>
    </citation>
    <scope>NUCLEOTIDE SEQUENCE [LARGE SCALE GENOMIC DNA]</scope>
    <source>
        <strain evidence="7">TB1-E2</strain>
    </source>
</reference>
<evidence type="ECO:0000256" key="1">
    <source>
        <dbReference type="ARBA" id="ARBA00022741"/>
    </source>
</evidence>
<keyword evidence="1" id="KW-0547">Nucleotide-binding</keyword>
<organism evidence="6 7">
    <name type="scientific">Janthinobacterium aestuarii</name>
    <dbReference type="NCBI Taxonomy" id="2985511"/>
    <lineage>
        <taxon>Bacteria</taxon>
        <taxon>Pseudomonadati</taxon>
        <taxon>Pseudomonadota</taxon>
        <taxon>Betaproteobacteria</taxon>
        <taxon>Burkholderiales</taxon>
        <taxon>Oxalobacteraceae</taxon>
        <taxon>Janthinobacterium</taxon>
    </lineage>
</organism>
<gene>
    <name evidence="6" type="ORF">OPV09_20020</name>
</gene>
<protein>
    <submittedName>
        <fullName evidence="6">UvrD-helicase domain-containing protein</fullName>
    </submittedName>
</protein>
<evidence type="ECO:0000256" key="2">
    <source>
        <dbReference type="ARBA" id="ARBA00022801"/>
    </source>
</evidence>